<feature type="compositionally biased region" description="Polar residues" evidence="1">
    <location>
        <begin position="66"/>
        <end position="76"/>
    </location>
</feature>
<dbReference type="KEGG" id="cic:CICLE_v10013217mg"/>
<dbReference type="PANTHER" id="PTHR36063:SF1">
    <property type="entry name" value="ARABIDOPSIS THALIANA GENOMIC DNA, CHROMOSOME 5, P1 CLONE:MOK16"/>
    <property type="match status" value="1"/>
</dbReference>
<dbReference type="Proteomes" id="UP000030687">
    <property type="component" value="Unassembled WGS sequence"/>
</dbReference>
<dbReference type="PANTHER" id="PTHR36063">
    <property type="entry name" value="ARABIDOPSIS THALIANA GENOMIC DNA, CHROMOSOME 5, P1 CLONE:MOK16"/>
    <property type="match status" value="1"/>
</dbReference>
<feature type="region of interest" description="Disordered" evidence="1">
    <location>
        <begin position="66"/>
        <end position="89"/>
    </location>
</feature>
<reference evidence="2 3" key="1">
    <citation type="submission" date="2013-10" db="EMBL/GenBank/DDBJ databases">
        <authorList>
            <consortium name="International Citrus Genome Consortium"/>
            <person name="Jenkins J."/>
            <person name="Schmutz J."/>
            <person name="Prochnik S."/>
            <person name="Rokhsar D."/>
            <person name="Gmitter F."/>
            <person name="Ollitrault P."/>
            <person name="Machado M."/>
            <person name="Talon M."/>
            <person name="Wincker P."/>
            <person name="Jaillon O."/>
            <person name="Morgante M."/>
        </authorList>
    </citation>
    <scope>NUCLEOTIDE SEQUENCE</scope>
    <source>
        <strain evidence="3">cv. Clemenules</strain>
    </source>
</reference>
<dbReference type="Gramene" id="ESR42025">
    <property type="protein sequence ID" value="ESR42025"/>
    <property type="gene ID" value="CICLE_v10013217mg"/>
</dbReference>
<organism evidence="2 3">
    <name type="scientific">Citrus clementina</name>
    <name type="common">Clementine</name>
    <name type="synonym">Citrus deliciosa x Citrus sinensis</name>
    <dbReference type="NCBI Taxonomy" id="85681"/>
    <lineage>
        <taxon>Eukaryota</taxon>
        <taxon>Viridiplantae</taxon>
        <taxon>Streptophyta</taxon>
        <taxon>Embryophyta</taxon>
        <taxon>Tracheophyta</taxon>
        <taxon>Spermatophyta</taxon>
        <taxon>Magnoliopsida</taxon>
        <taxon>eudicotyledons</taxon>
        <taxon>Gunneridae</taxon>
        <taxon>Pentapetalae</taxon>
        <taxon>rosids</taxon>
        <taxon>malvids</taxon>
        <taxon>Sapindales</taxon>
        <taxon>Rutaceae</taxon>
        <taxon>Aurantioideae</taxon>
        <taxon>Citrus</taxon>
    </lineage>
</organism>
<dbReference type="AlphaFoldDB" id="V4SST1"/>
<feature type="region of interest" description="Disordered" evidence="1">
    <location>
        <begin position="1"/>
        <end position="20"/>
    </location>
</feature>
<name>V4SST1_CITCL</name>
<accession>V4SST1</accession>
<evidence type="ECO:0000313" key="2">
    <source>
        <dbReference type="EMBL" id="ESR42025.1"/>
    </source>
</evidence>
<evidence type="ECO:0000256" key="1">
    <source>
        <dbReference type="SAM" id="MobiDB-lite"/>
    </source>
</evidence>
<gene>
    <name evidence="2" type="ORF">CICLE_v10013217mg</name>
</gene>
<evidence type="ECO:0000313" key="3">
    <source>
        <dbReference type="Proteomes" id="UP000030687"/>
    </source>
</evidence>
<sequence length="89" mass="9974">MVIKRPPSFASPQSKLVPEKKSPKSLIEINSCQAFFHCNFTSSMAKQTSWLISWIEVAPALVISPLKTSNSPSLDTISEEETEEYEEDL</sequence>
<keyword evidence="3" id="KW-1185">Reference proteome</keyword>
<dbReference type="EMBL" id="KI536861">
    <property type="protein sequence ID" value="ESR42025.1"/>
    <property type="molecule type" value="Genomic_DNA"/>
</dbReference>
<dbReference type="eggNOG" id="ENOG502SH0S">
    <property type="taxonomic scope" value="Eukaryota"/>
</dbReference>
<proteinExistence type="predicted"/>
<protein>
    <submittedName>
        <fullName evidence="2">Uncharacterized protein</fullName>
    </submittedName>
</protein>
<feature type="compositionally biased region" description="Acidic residues" evidence="1">
    <location>
        <begin position="77"/>
        <end position="89"/>
    </location>
</feature>
<dbReference type="InParanoid" id="V4SST1"/>